<dbReference type="EMBL" id="GDID01004886">
    <property type="protein sequence ID" value="JAP91720.1"/>
    <property type="molecule type" value="Transcribed_RNA"/>
</dbReference>
<dbReference type="GO" id="GO:0005509">
    <property type="term" value="F:calcium ion binding"/>
    <property type="evidence" value="ECO:0007669"/>
    <property type="project" value="InterPro"/>
</dbReference>
<proteinExistence type="predicted"/>
<evidence type="ECO:0000313" key="3">
    <source>
        <dbReference type="EMBL" id="JAP91720.1"/>
    </source>
</evidence>
<accession>A0A146K474</accession>
<gene>
    <name evidence="3" type="ORF">TPC1_16577</name>
</gene>
<dbReference type="SUPFAM" id="SSF47473">
    <property type="entry name" value="EF-hand"/>
    <property type="match status" value="1"/>
</dbReference>
<evidence type="ECO:0000256" key="1">
    <source>
        <dbReference type="ARBA" id="ARBA00022837"/>
    </source>
</evidence>
<protein>
    <recommendedName>
        <fullName evidence="2">EF-hand domain-containing protein</fullName>
    </recommendedName>
</protein>
<feature type="non-terminal residue" evidence="3">
    <location>
        <position position="1"/>
    </location>
</feature>
<dbReference type="InterPro" id="IPR018247">
    <property type="entry name" value="EF_Hand_1_Ca_BS"/>
</dbReference>
<dbReference type="InterPro" id="IPR002048">
    <property type="entry name" value="EF_hand_dom"/>
</dbReference>
<dbReference type="Pfam" id="PF13405">
    <property type="entry name" value="EF-hand_6"/>
    <property type="match status" value="1"/>
</dbReference>
<reference evidence="3" key="1">
    <citation type="submission" date="2015-07" db="EMBL/GenBank/DDBJ databases">
        <title>Adaptation to a free-living lifestyle via gene acquisitions in the diplomonad Trepomonas sp. PC1.</title>
        <authorList>
            <person name="Xu F."/>
            <person name="Jerlstrom-Hultqvist J."/>
            <person name="Kolisko M."/>
            <person name="Simpson A.G.B."/>
            <person name="Roger A.J."/>
            <person name="Svard S.G."/>
            <person name="Andersson J.O."/>
        </authorList>
    </citation>
    <scope>NUCLEOTIDE SEQUENCE</scope>
    <source>
        <strain evidence="3">PC1</strain>
    </source>
</reference>
<dbReference type="AlphaFoldDB" id="A0A146K474"/>
<name>A0A146K474_9EUKA</name>
<sequence length="159" mass="18133">EEQIKKKFQQIDKDKSGSISLQEVTQALKDFECPTQSAKLLLQSITDTQEIDFTTFQNFYNHIYSFQLAFKSVNKGKPLFKKQLILALDLLNFQPISEALIKAIQIKFDPNFNGIEFGEFISVCSFLLICNRVIQKFGQGTGKLSVDFNSLGCIGMWFI</sequence>
<dbReference type="InterPro" id="IPR011992">
    <property type="entry name" value="EF-hand-dom_pair"/>
</dbReference>
<dbReference type="Gene3D" id="1.10.238.10">
    <property type="entry name" value="EF-hand"/>
    <property type="match status" value="2"/>
</dbReference>
<keyword evidence="1" id="KW-0106">Calcium</keyword>
<feature type="domain" description="EF-hand" evidence="2">
    <location>
        <begin position="1"/>
        <end position="34"/>
    </location>
</feature>
<organism evidence="3">
    <name type="scientific">Trepomonas sp. PC1</name>
    <dbReference type="NCBI Taxonomy" id="1076344"/>
    <lineage>
        <taxon>Eukaryota</taxon>
        <taxon>Metamonada</taxon>
        <taxon>Diplomonadida</taxon>
        <taxon>Hexamitidae</taxon>
        <taxon>Hexamitinae</taxon>
        <taxon>Trepomonas</taxon>
    </lineage>
</organism>
<dbReference type="PROSITE" id="PS50222">
    <property type="entry name" value="EF_HAND_2"/>
    <property type="match status" value="1"/>
</dbReference>
<evidence type="ECO:0000259" key="2">
    <source>
        <dbReference type="PROSITE" id="PS50222"/>
    </source>
</evidence>
<dbReference type="PROSITE" id="PS00018">
    <property type="entry name" value="EF_HAND_1"/>
    <property type="match status" value="1"/>
</dbReference>